<dbReference type="GO" id="GO:0032982">
    <property type="term" value="C:myosin filament"/>
    <property type="evidence" value="ECO:0007669"/>
    <property type="project" value="UniProtKB-KW"/>
</dbReference>
<dbReference type="SUPFAM" id="SSF57997">
    <property type="entry name" value="Tropomyosin"/>
    <property type="match status" value="1"/>
</dbReference>
<comment type="subcellular location">
    <subcellularLocation>
        <location evidence="1">Cytoplasm</location>
        <location evidence="1">Myofibril</location>
    </subcellularLocation>
</comment>
<name>A0A8S9YGF1_9TREM</name>
<evidence type="ECO:0000313" key="11">
    <source>
        <dbReference type="EMBL" id="KAF7245324.1"/>
    </source>
</evidence>
<dbReference type="Proteomes" id="UP000822476">
    <property type="component" value="Unassembled WGS sequence"/>
</dbReference>
<dbReference type="GO" id="GO:0030016">
    <property type="term" value="C:myofibril"/>
    <property type="evidence" value="ECO:0007669"/>
    <property type="project" value="UniProtKB-SubCell"/>
</dbReference>
<keyword evidence="3" id="KW-0787">Thick filament</keyword>
<keyword evidence="4" id="KW-0963">Cytoplasm</keyword>
<dbReference type="AlphaFoldDB" id="A0A8S9YGF1"/>
<evidence type="ECO:0000313" key="12">
    <source>
        <dbReference type="Proteomes" id="UP000822476"/>
    </source>
</evidence>
<accession>A0A8S9YGF1</accession>
<evidence type="ECO:0000256" key="4">
    <source>
        <dbReference type="ARBA" id="ARBA00022490"/>
    </source>
</evidence>
<organism evidence="11 12">
    <name type="scientific">Paragonimus skrjabini miyazakii</name>
    <dbReference type="NCBI Taxonomy" id="59628"/>
    <lineage>
        <taxon>Eukaryota</taxon>
        <taxon>Metazoa</taxon>
        <taxon>Spiralia</taxon>
        <taxon>Lophotrochozoa</taxon>
        <taxon>Platyhelminthes</taxon>
        <taxon>Trematoda</taxon>
        <taxon>Digenea</taxon>
        <taxon>Plagiorchiida</taxon>
        <taxon>Troglotremata</taxon>
        <taxon>Troglotrematidae</taxon>
        <taxon>Paragonimus</taxon>
    </lineage>
</organism>
<feature type="coiled-coil region" evidence="9">
    <location>
        <begin position="5"/>
        <end position="117"/>
    </location>
</feature>
<dbReference type="GO" id="GO:0005923">
    <property type="term" value="C:bicellular tight junction"/>
    <property type="evidence" value="ECO:0007669"/>
    <property type="project" value="TreeGrafter"/>
</dbReference>
<dbReference type="Pfam" id="PF01576">
    <property type="entry name" value="Myosin_tail_1"/>
    <property type="match status" value="1"/>
</dbReference>
<evidence type="ECO:0000256" key="1">
    <source>
        <dbReference type="ARBA" id="ARBA00004657"/>
    </source>
</evidence>
<dbReference type="GO" id="GO:0016459">
    <property type="term" value="C:myosin complex"/>
    <property type="evidence" value="ECO:0007669"/>
    <property type="project" value="UniProtKB-KW"/>
</dbReference>
<protein>
    <recommendedName>
        <fullName evidence="2">Paramyosin</fullName>
    </recommendedName>
</protein>
<evidence type="ECO:0000256" key="9">
    <source>
        <dbReference type="SAM" id="Coils"/>
    </source>
</evidence>
<evidence type="ECO:0000256" key="6">
    <source>
        <dbReference type="ARBA" id="ARBA00023123"/>
    </source>
</evidence>
<keyword evidence="6" id="KW-0518">Myosin</keyword>
<keyword evidence="12" id="KW-1185">Reference proteome</keyword>
<dbReference type="OrthoDB" id="10254995at2759"/>
<feature type="domain" description="Myosin tail" evidence="10">
    <location>
        <begin position="6"/>
        <end position="141"/>
    </location>
</feature>
<dbReference type="InterPro" id="IPR002928">
    <property type="entry name" value="Myosin_tail"/>
</dbReference>
<evidence type="ECO:0000256" key="2">
    <source>
        <dbReference type="ARBA" id="ARBA00018623"/>
    </source>
</evidence>
<evidence type="ECO:0000256" key="8">
    <source>
        <dbReference type="ARBA" id="ARBA00023179"/>
    </source>
</evidence>
<evidence type="ECO:0000259" key="10">
    <source>
        <dbReference type="Pfam" id="PF01576"/>
    </source>
</evidence>
<comment type="caution">
    <text evidence="11">The sequence shown here is derived from an EMBL/GenBank/DDBJ whole genome shotgun (WGS) entry which is preliminary data.</text>
</comment>
<sequence length="197" mass="22932">MGMSLNTAQEDKKRLEARLVGFEDQLEEAQNGMDAAEERYKRCLSQLEQVQTELSTERSNAMRIDSQRVSLEKQVKELRDRLVEAEKDGGRRSKAQLTTLEARLTALDEQLEIEKGEKMTAIKNCRRLEKRMKEFAIQVCEVSRFTLYFPIKTPLSALGQTSEVSQAYFYFLIILRCDYRFFAVSLLSYFKTFRPSN</sequence>
<evidence type="ECO:0000256" key="5">
    <source>
        <dbReference type="ARBA" id="ARBA00023054"/>
    </source>
</evidence>
<reference evidence="11" key="1">
    <citation type="submission" date="2019-07" db="EMBL/GenBank/DDBJ databases">
        <title>Annotation for the trematode Paragonimus miyazaki's.</title>
        <authorList>
            <person name="Choi Y.-J."/>
        </authorList>
    </citation>
    <scope>NUCLEOTIDE SEQUENCE</scope>
    <source>
        <strain evidence="11">Japan</strain>
    </source>
</reference>
<dbReference type="Gene3D" id="1.20.5.170">
    <property type="match status" value="1"/>
</dbReference>
<keyword evidence="8" id="KW-0514">Muscle protein</keyword>
<proteinExistence type="predicted"/>
<gene>
    <name evidence="11" type="ORF">EG68_10411</name>
</gene>
<evidence type="ECO:0000256" key="3">
    <source>
        <dbReference type="ARBA" id="ARBA00022433"/>
    </source>
</evidence>
<dbReference type="PANTHER" id="PTHR46349">
    <property type="entry name" value="CINGULIN-LIKE PROTEIN 1-RELATED"/>
    <property type="match status" value="1"/>
</dbReference>
<evidence type="ECO:0000256" key="7">
    <source>
        <dbReference type="ARBA" id="ARBA00023175"/>
    </source>
</evidence>
<dbReference type="PANTHER" id="PTHR46349:SF7">
    <property type="entry name" value="MYOSIN TAIL DOMAIN-CONTAINING PROTEIN"/>
    <property type="match status" value="1"/>
</dbReference>
<keyword evidence="5 9" id="KW-0175">Coiled coil</keyword>
<dbReference type="EMBL" id="JTDE01006127">
    <property type="protein sequence ID" value="KAF7245324.1"/>
    <property type="molecule type" value="Genomic_DNA"/>
</dbReference>
<keyword evidence="7" id="KW-0505">Motor protein</keyword>